<evidence type="ECO:0000313" key="10">
    <source>
        <dbReference type="EMBL" id="PIL45541.1"/>
    </source>
</evidence>
<dbReference type="Gene3D" id="6.10.250.1890">
    <property type="match status" value="1"/>
</dbReference>
<dbReference type="InterPro" id="IPR038299">
    <property type="entry name" value="DAO_C_sf"/>
</dbReference>
<dbReference type="Gene3D" id="3.50.50.60">
    <property type="entry name" value="FAD/NAD(P)-binding domain"/>
    <property type="match status" value="1"/>
</dbReference>
<feature type="domain" description="FAD dependent oxidoreductase" evidence="8">
    <location>
        <begin position="245"/>
        <end position="597"/>
    </location>
</feature>
<feature type="compositionally biased region" description="Low complexity" evidence="7">
    <location>
        <begin position="153"/>
        <end position="167"/>
    </location>
</feature>
<comment type="cofactor">
    <cofactor evidence="1 6">
        <name>FAD</name>
        <dbReference type="ChEBI" id="CHEBI:57692"/>
    </cofactor>
</comment>
<keyword evidence="11" id="KW-1185">Reference proteome</keyword>
<accession>A0A2G8THL4</accession>
<sequence length="740" mass="81413">MLHAAKHRRRSAGVAAPAAHHRRLAGRRSDHLPARGQCLHGRRHGAVAARQPGHHRPQRRSRSTGRQRTGHRRRADGARLYRPGRPVLGCRRPRHAAGHDARDRPRTDCARRARIDRAAKRGPDACNGARCRHTLARIARRRWRQRQRFADAVPGRRAGRAGAAPAGDRNDCARRRLPGRTWLRRVVGPGRNRRALEAGPGFRAAPFGRLARRHAGALAARGGAHAQLARTGGAVTAAVQEIACDLLVIGGGINGAGIARDAAGRGLSVVLCERDDLAQHTSSASTKLVHGGLRYLEYYEFGLVRKALREREVLLRLAPHIIWPLRFVMPHEASTRPAWMIRAGLFLYDHLARRAFLPASRGIRLNDHVAGMPLKGGRQRGFEYSDGWVDDARLVVLNALDAHERGARILTRTSCTHVARDGDGWLATLEGARHFQVKARAVVNAAGPWAAQVAQLASGQAKPRALRLVKGSHIVVPRLFTHPYAYIIQNSDRRIVFAIPYQEHYTLIGTTDLEYKGDPAKVAIGEDEVDYLCRLTNAYFHKQIGKADVVWTYSGVRPLLDDSAGEASAVTRDYLLDMPAGGPPLLHVWGGKITTYRKLAEEALGLLAPRLACTGADWTAQEPLPGGDLEDAGELANGDAFAPFLARFRAAHPWLPEPLALRYARGYGSRAARMLGGVSSLAQLGAELAPGLFECELRYLAEVEWAADADDVLWRRTKLGLSCDSAEVENVRRWLAQHRP</sequence>
<evidence type="ECO:0000259" key="8">
    <source>
        <dbReference type="Pfam" id="PF01266"/>
    </source>
</evidence>
<evidence type="ECO:0000256" key="4">
    <source>
        <dbReference type="ARBA" id="ARBA00022827"/>
    </source>
</evidence>
<dbReference type="PROSITE" id="PS00977">
    <property type="entry name" value="FAD_G3PDH_1"/>
    <property type="match status" value="1"/>
</dbReference>
<dbReference type="GO" id="GO:0009331">
    <property type="term" value="C:glycerol-3-phosphate dehydrogenase (FAD) complex"/>
    <property type="evidence" value="ECO:0007669"/>
    <property type="project" value="UniProtKB-UniRule"/>
</dbReference>
<comment type="similarity">
    <text evidence="2 6">Belongs to the FAD-dependent glycerol-3-phosphate dehydrogenase family.</text>
</comment>
<dbReference type="InterPro" id="IPR036188">
    <property type="entry name" value="FAD/NAD-bd_sf"/>
</dbReference>
<dbReference type="Pfam" id="PF16901">
    <property type="entry name" value="DAO_C"/>
    <property type="match status" value="1"/>
</dbReference>
<organism evidence="10 11">
    <name type="scientific">Massilia eurypsychrophila</name>
    <dbReference type="NCBI Taxonomy" id="1485217"/>
    <lineage>
        <taxon>Bacteria</taxon>
        <taxon>Pseudomonadati</taxon>
        <taxon>Pseudomonadota</taxon>
        <taxon>Betaproteobacteria</taxon>
        <taxon>Burkholderiales</taxon>
        <taxon>Oxalobacteraceae</taxon>
        <taxon>Telluria group</taxon>
        <taxon>Massilia</taxon>
    </lineage>
</organism>
<dbReference type="NCBIfam" id="NF008899">
    <property type="entry name" value="PRK12266.1"/>
    <property type="match status" value="1"/>
</dbReference>
<dbReference type="InterPro" id="IPR031656">
    <property type="entry name" value="DAO_C"/>
</dbReference>
<feature type="compositionally biased region" description="Basic residues" evidence="7">
    <location>
        <begin position="1"/>
        <end position="11"/>
    </location>
</feature>
<dbReference type="Gene3D" id="3.30.9.10">
    <property type="entry name" value="D-Amino Acid Oxidase, subunit A, domain 2"/>
    <property type="match status" value="1"/>
</dbReference>
<dbReference type="PRINTS" id="PR01001">
    <property type="entry name" value="FADG3PDH"/>
</dbReference>
<feature type="compositionally biased region" description="Basic residues" evidence="7">
    <location>
        <begin position="52"/>
        <end position="74"/>
    </location>
</feature>
<evidence type="ECO:0000259" key="9">
    <source>
        <dbReference type="Pfam" id="PF16901"/>
    </source>
</evidence>
<dbReference type="GO" id="GO:0004368">
    <property type="term" value="F:glycerol-3-phosphate dehydrogenase (quinone) activity"/>
    <property type="evidence" value="ECO:0007669"/>
    <property type="project" value="UniProtKB-EC"/>
</dbReference>
<evidence type="ECO:0000256" key="7">
    <source>
        <dbReference type="SAM" id="MobiDB-lite"/>
    </source>
</evidence>
<name>A0A2G8THL4_9BURK</name>
<dbReference type="InterPro" id="IPR006076">
    <property type="entry name" value="FAD-dep_OxRdtase"/>
</dbReference>
<dbReference type="PROSITE" id="PS00978">
    <property type="entry name" value="FAD_G3PDH_2"/>
    <property type="match status" value="1"/>
</dbReference>
<feature type="region of interest" description="Disordered" evidence="7">
    <location>
        <begin position="153"/>
        <end position="173"/>
    </location>
</feature>
<dbReference type="Gene3D" id="1.10.8.870">
    <property type="entry name" value="Alpha-glycerophosphate oxidase, cap domain"/>
    <property type="match status" value="1"/>
</dbReference>
<evidence type="ECO:0000256" key="6">
    <source>
        <dbReference type="RuleBase" id="RU361217"/>
    </source>
</evidence>
<dbReference type="PANTHER" id="PTHR11985">
    <property type="entry name" value="GLYCEROL-3-PHOSPHATE DEHYDROGENASE"/>
    <property type="match status" value="1"/>
</dbReference>
<dbReference type="SUPFAM" id="SSF51905">
    <property type="entry name" value="FAD/NAD(P)-binding domain"/>
    <property type="match status" value="1"/>
</dbReference>
<evidence type="ECO:0000256" key="3">
    <source>
        <dbReference type="ARBA" id="ARBA00022630"/>
    </source>
</evidence>
<evidence type="ECO:0000256" key="5">
    <source>
        <dbReference type="ARBA" id="ARBA00023002"/>
    </source>
</evidence>
<evidence type="ECO:0000313" key="11">
    <source>
        <dbReference type="Proteomes" id="UP000230390"/>
    </source>
</evidence>
<comment type="caution">
    <text evidence="10">The sequence shown here is derived from an EMBL/GenBank/DDBJ whole genome shotgun (WGS) entry which is preliminary data.</text>
</comment>
<dbReference type="EMBL" id="PDOC01000004">
    <property type="protein sequence ID" value="PIL45541.1"/>
    <property type="molecule type" value="Genomic_DNA"/>
</dbReference>
<protein>
    <recommendedName>
        <fullName evidence="6">Glycerol-3-phosphate dehydrogenase</fullName>
        <ecNumber evidence="6">1.1.5.3</ecNumber>
    </recommendedName>
</protein>
<dbReference type="OrthoDB" id="9766796at2"/>
<dbReference type="Proteomes" id="UP000230390">
    <property type="component" value="Unassembled WGS sequence"/>
</dbReference>
<reference evidence="10 11" key="1">
    <citation type="submission" date="2017-10" db="EMBL/GenBank/DDBJ databases">
        <title>Massilia psychrophilum sp. nov., a novel purple-pigmented bacterium isolated from Tianshan glacier, Xinjiang Municipality, China.</title>
        <authorList>
            <person name="Wang H."/>
        </authorList>
    </citation>
    <scope>NUCLEOTIDE SEQUENCE [LARGE SCALE GENOMIC DNA]</scope>
    <source>
        <strain evidence="10 11">JCM 30074</strain>
    </source>
</reference>
<dbReference type="EC" id="1.1.5.3" evidence="6"/>
<keyword evidence="4" id="KW-0274">FAD</keyword>
<dbReference type="AlphaFoldDB" id="A0A2G8THL4"/>
<proteinExistence type="inferred from homology"/>
<evidence type="ECO:0000256" key="1">
    <source>
        <dbReference type="ARBA" id="ARBA00001974"/>
    </source>
</evidence>
<dbReference type="GO" id="GO:0046168">
    <property type="term" value="P:glycerol-3-phosphate catabolic process"/>
    <property type="evidence" value="ECO:0007669"/>
    <property type="project" value="TreeGrafter"/>
</dbReference>
<dbReference type="PANTHER" id="PTHR11985:SF15">
    <property type="entry name" value="GLYCEROL-3-PHOSPHATE DEHYDROGENASE, MITOCHONDRIAL"/>
    <property type="match status" value="1"/>
</dbReference>
<feature type="region of interest" description="Disordered" evidence="7">
    <location>
        <begin position="1"/>
        <end position="105"/>
    </location>
</feature>
<dbReference type="NCBIfam" id="NF009906">
    <property type="entry name" value="PRK13369.1"/>
    <property type="match status" value="1"/>
</dbReference>
<comment type="catalytic activity">
    <reaction evidence="6">
        <text>a quinone + sn-glycerol 3-phosphate = dihydroxyacetone phosphate + a quinol</text>
        <dbReference type="Rhea" id="RHEA:18977"/>
        <dbReference type="ChEBI" id="CHEBI:24646"/>
        <dbReference type="ChEBI" id="CHEBI:57597"/>
        <dbReference type="ChEBI" id="CHEBI:57642"/>
        <dbReference type="ChEBI" id="CHEBI:132124"/>
        <dbReference type="EC" id="1.1.5.3"/>
    </reaction>
</comment>
<dbReference type="Pfam" id="PF01266">
    <property type="entry name" value="DAO"/>
    <property type="match status" value="1"/>
</dbReference>
<keyword evidence="5 6" id="KW-0560">Oxidoreductase</keyword>
<gene>
    <name evidence="10" type="ORF">CR105_09070</name>
</gene>
<dbReference type="InterPro" id="IPR000447">
    <property type="entry name" value="G3P_DH_FAD-dep"/>
</dbReference>
<keyword evidence="3 6" id="KW-0285">Flavoprotein</keyword>
<feature type="domain" description="Alpha-glycerophosphate oxidase C-terminal" evidence="9">
    <location>
        <begin position="619"/>
        <end position="724"/>
    </location>
</feature>
<evidence type="ECO:0000256" key="2">
    <source>
        <dbReference type="ARBA" id="ARBA00007330"/>
    </source>
</evidence>